<dbReference type="Ensembl" id="ENSGACT00000033504.1">
    <property type="protein sequence ID" value="ENSGACP00000031793.1"/>
    <property type="gene ID" value="ENSGACG00000010526.2"/>
</dbReference>
<accession>A0AAQ4NZJ9</accession>
<feature type="transmembrane region" description="Helical" evidence="13">
    <location>
        <begin position="224"/>
        <end position="247"/>
    </location>
</feature>
<keyword evidence="10" id="KW-1015">Disulfide bond</keyword>
<accession>G3P8I9</accession>
<keyword evidence="3 11" id="KW-0812">Transmembrane</keyword>
<dbReference type="OMA" id="PAHWFLR"/>
<dbReference type="GO" id="GO:0030593">
    <property type="term" value="P:neutrophil chemotaxis"/>
    <property type="evidence" value="ECO:0007669"/>
    <property type="project" value="Ensembl"/>
</dbReference>
<keyword evidence="8" id="KW-0325">Glycoprotein</keyword>
<keyword evidence="16" id="KW-1185">Reference proteome</keyword>
<keyword evidence="7 11" id="KW-0675">Receptor</keyword>
<evidence type="ECO:0000259" key="14">
    <source>
        <dbReference type="PROSITE" id="PS50262"/>
    </source>
</evidence>
<comment type="subcellular location">
    <subcellularLocation>
        <location evidence="1">Cell membrane</location>
        <topology evidence="1">Multi-pass membrane protein</topology>
    </subcellularLocation>
</comment>
<dbReference type="PROSITE" id="PS00237">
    <property type="entry name" value="G_PROTEIN_RECEP_F1_1"/>
    <property type="match status" value="1"/>
</dbReference>
<evidence type="ECO:0000256" key="3">
    <source>
        <dbReference type="ARBA" id="ARBA00022692"/>
    </source>
</evidence>
<keyword evidence="4 13" id="KW-1133">Transmembrane helix</keyword>
<dbReference type="Proteomes" id="UP000007635">
    <property type="component" value="Chromosome VIII"/>
</dbReference>
<dbReference type="CTD" id="8698"/>
<feature type="disulfide bond" evidence="10">
    <location>
        <begin position="296"/>
        <end position="301"/>
    </location>
</feature>
<dbReference type="RefSeq" id="XP_040040890.1">
    <property type="nucleotide sequence ID" value="XM_040184956.1"/>
</dbReference>
<evidence type="ECO:0000256" key="5">
    <source>
        <dbReference type="ARBA" id="ARBA00023040"/>
    </source>
</evidence>
<dbReference type="Pfam" id="PF00001">
    <property type="entry name" value="7tm_1"/>
    <property type="match status" value="1"/>
</dbReference>
<dbReference type="SUPFAM" id="SSF81321">
    <property type="entry name" value="Family A G protein-coupled receptor-like"/>
    <property type="match status" value="1"/>
</dbReference>
<feature type="transmembrane region" description="Helical" evidence="13">
    <location>
        <begin position="63"/>
        <end position="87"/>
    </location>
</feature>
<keyword evidence="6 13" id="KW-0472">Membrane</keyword>
<feature type="transmembrane region" description="Helical" evidence="13">
    <location>
        <begin position="182"/>
        <end position="204"/>
    </location>
</feature>
<feature type="compositionally biased region" description="Low complexity" evidence="12">
    <location>
        <begin position="402"/>
        <end position="414"/>
    </location>
</feature>
<evidence type="ECO:0000256" key="4">
    <source>
        <dbReference type="ARBA" id="ARBA00022989"/>
    </source>
</evidence>
<dbReference type="InterPro" id="IPR004061">
    <property type="entry name" value="S1P_rcpt"/>
</dbReference>
<reference evidence="15" key="2">
    <citation type="submission" date="2025-05" db="UniProtKB">
        <authorList>
            <consortium name="Ensembl"/>
        </authorList>
    </citation>
    <scope>IDENTIFICATION</scope>
</reference>
<dbReference type="Gene3D" id="1.20.1070.10">
    <property type="entry name" value="Rhodopsin 7-helix transmembrane proteins"/>
    <property type="match status" value="1"/>
</dbReference>
<dbReference type="GeneTree" id="ENSGT01050000244887"/>
<comment type="similarity">
    <text evidence="11">Belongs to the G-protein coupled receptor 1 family.</text>
</comment>
<evidence type="ECO:0000256" key="12">
    <source>
        <dbReference type="SAM" id="MobiDB-lite"/>
    </source>
</evidence>
<feature type="compositionally biased region" description="Polar residues" evidence="12">
    <location>
        <begin position="372"/>
        <end position="383"/>
    </location>
</feature>
<dbReference type="Ensembl" id="ENSGACT00000071473.1">
    <property type="protein sequence ID" value="ENSGACP00000039041.1"/>
    <property type="gene ID" value="ENSGACG00000010526.2"/>
</dbReference>
<dbReference type="InterPro" id="IPR000276">
    <property type="entry name" value="GPCR_Rhodpsn"/>
</dbReference>
<keyword evidence="2" id="KW-1003">Cell membrane</keyword>
<feature type="compositionally biased region" description="Basic residues" evidence="12">
    <location>
        <begin position="392"/>
        <end position="401"/>
    </location>
</feature>
<dbReference type="PROSITE" id="PS50262">
    <property type="entry name" value="G_PROTEIN_RECEP_F1_2"/>
    <property type="match status" value="1"/>
</dbReference>
<sequence>MSVFSSFTSSSSCPQLYHLPSYPGNTTLSNATTAANDVNHVILRHYNHTGRLQNRTTSDPHNYISASMAVFLFFSIFIILENLLVLVAVISRIAHSRRWVYVCIANITLSDLLTGAAYLVNICMSGSQTFRLTPALWLFREGVLFVALAASIFSLLLIAVERYTTMIKPLPQKAAKKTYCRIYGLVALCWILAMVIGFLPLLGWNCVCSLDGCSTLLPLYSKSYIFFSLIIFFLILLAIGVLYGAIYCHVHKSAQLGSLRSRKRSLDLLRTVITIVGVFMLCWGPLFLLLMVDFFCDSRQCALLFSADFCISLAVLNSGLNPVIYALGSSDMRKAIAKLLCCCCLKAGLCRPDTFTSKETSSTSGSRRDSLRNSFNKVRNLSVASPPATPSKPRKAPKKYRLSSTTSCLSVSSG</sequence>
<dbReference type="InterPro" id="IPR017452">
    <property type="entry name" value="GPCR_Rhodpsn_7TM"/>
</dbReference>
<feature type="region of interest" description="Disordered" evidence="12">
    <location>
        <begin position="356"/>
        <end position="414"/>
    </location>
</feature>
<feature type="transmembrane region" description="Helical" evidence="13">
    <location>
        <begin position="302"/>
        <end position="328"/>
    </location>
</feature>
<dbReference type="Ensembl" id="ENSGACT00000086081.1">
    <property type="protein sequence ID" value="ENSGACP00000070255.1"/>
    <property type="gene ID" value="ENSGACG00000010526.2"/>
</dbReference>
<dbReference type="STRING" id="69293.ENSGACP00000013913"/>
<evidence type="ECO:0000256" key="8">
    <source>
        <dbReference type="ARBA" id="ARBA00023180"/>
    </source>
</evidence>
<dbReference type="Bgee" id="ENSGACG00000010526">
    <property type="expression patterns" value="Expressed in spleen and 3 other cell types or tissues"/>
</dbReference>
<dbReference type="PRINTS" id="PR01523">
    <property type="entry name" value="S1PRECEPTOR"/>
</dbReference>
<organism evidence="15 16">
    <name type="scientific">Gasterosteus aculeatus aculeatus</name>
    <name type="common">three-spined stickleback</name>
    <dbReference type="NCBI Taxonomy" id="481459"/>
    <lineage>
        <taxon>Eukaryota</taxon>
        <taxon>Metazoa</taxon>
        <taxon>Chordata</taxon>
        <taxon>Craniata</taxon>
        <taxon>Vertebrata</taxon>
        <taxon>Euteleostomi</taxon>
        <taxon>Actinopterygii</taxon>
        <taxon>Neopterygii</taxon>
        <taxon>Teleostei</taxon>
        <taxon>Neoteleostei</taxon>
        <taxon>Acanthomorphata</taxon>
        <taxon>Eupercaria</taxon>
        <taxon>Perciformes</taxon>
        <taxon>Cottioidei</taxon>
        <taxon>Gasterosteales</taxon>
        <taxon>Gasterosteidae</taxon>
        <taxon>Gasterosteus</taxon>
    </lineage>
</organism>
<evidence type="ECO:0000256" key="10">
    <source>
        <dbReference type="PIRSR" id="PIRSR604061-50"/>
    </source>
</evidence>
<evidence type="ECO:0000256" key="11">
    <source>
        <dbReference type="RuleBase" id="RU000688"/>
    </source>
</evidence>
<keyword evidence="5 11" id="KW-0297">G-protein coupled receptor</keyword>
<dbReference type="Ensembl" id="ENSGACT00000013938.2">
    <property type="protein sequence ID" value="ENSGACP00000013913.2"/>
    <property type="gene ID" value="ENSGACG00000010526.2"/>
</dbReference>
<dbReference type="AlphaFoldDB" id="A0AAQ4NZJ9"/>
<keyword evidence="9 11" id="KW-0807">Transducer</keyword>
<dbReference type="GeneID" id="120824265"/>
<feature type="transmembrane region" description="Helical" evidence="13">
    <location>
        <begin position="99"/>
        <end position="122"/>
    </location>
</feature>
<evidence type="ECO:0000256" key="9">
    <source>
        <dbReference type="ARBA" id="ARBA00023224"/>
    </source>
</evidence>
<name>A0AAQ4NZJ9_GASAC</name>
<feature type="compositionally biased region" description="Polar residues" evidence="12">
    <location>
        <begin position="356"/>
        <end position="365"/>
    </location>
</feature>
<evidence type="ECO:0000256" key="1">
    <source>
        <dbReference type="ARBA" id="ARBA00004651"/>
    </source>
</evidence>
<evidence type="ECO:0000256" key="13">
    <source>
        <dbReference type="SAM" id="Phobius"/>
    </source>
</evidence>
<evidence type="ECO:0000313" key="15">
    <source>
        <dbReference type="Ensembl" id="ENSGACP00000031793.1"/>
    </source>
</evidence>
<feature type="transmembrane region" description="Helical" evidence="13">
    <location>
        <begin position="142"/>
        <end position="161"/>
    </location>
</feature>
<feature type="disulfide bond" evidence="10">
    <location>
        <begin position="206"/>
        <end position="213"/>
    </location>
</feature>
<dbReference type="GO" id="GO:0005886">
    <property type="term" value="C:plasma membrane"/>
    <property type="evidence" value="ECO:0007669"/>
    <property type="project" value="UniProtKB-SubCell"/>
</dbReference>
<dbReference type="PANTHER" id="PTHR22750">
    <property type="entry name" value="G-PROTEIN COUPLED RECEPTOR"/>
    <property type="match status" value="1"/>
</dbReference>
<evidence type="ECO:0000256" key="7">
    <source>
        <dbReference type="ARBA" id="ARBA00023170"/>
    </source>
</evidence>
<protein>
    <submittedName>
        <fullName evidence="15">Sphingosine-1-phosphate receptor 4</fullName>
    </submittedName>
</protein>
<reference evidence="15 16" key="1">
    <citation type="journal article" date="2021" name="G3 (Bethesda)">
        <title>Improved contiguity of the threespine stickleback genome using long-read sequencing.</title>
        <authorList>
            <person name="Nath S."/>
            <person name="Shaw D.E."/>
            <person name="White M.A."/>
        </authorList>
    </citation>
    <scope>NUCLEOTIDE SEQUENCE [LARGE SCALE GENOMIC DNA]</scope>
    <source>
        <strain evidence="15 16">Lake Benthic</strain>
    </source>
</reference>
<evidence type="ECO:0000256" key="6">
    <source>
        <dbReference type="ARBA" id="ARBA00023136"/>
    </source>
</evidence>
<evidence type="ECO:0000256" key="2">
    <source>
        <dbReference type="ARBA" id="ARBA00022475"/>
    </source>
</evidence>
<feature type="transmembrane region" description="Helical" evidence="13">
    <location>
        <begin position="268"/>
        <end position="290"/>
    </location>
</feature>
<dbReference type="KEGG" id="gat:120824265"/>
<dbReference type="eggNOG" id="ENOG502QQUE">
    <property type="taxonomic scope" value="Eukaryota"/>
</dbReference>
<dbReference type="PRINTS" id="PR00237">
    <property type="entry name" value="GPCRRHODOPSN"/>
</dbReference>
<dbReference type="GO" id="GO:0038036">
    <property type="term" value="F:sphingosine-1-phosphate receptor activity"/>
    <property type="evidence" value="ECO:0007669"/>
    <property type="project" value="InterPro"/>
</dbReference>
<feature type="domain" description="G-protein coupled receptors family 1 profile" evidence="14">
    <location>
        <begin position="81"/>
        <end position="325"/>
    </location>
</feature>
<proteinExistence type="inferred from homology"/>
<dbReference type="RefSeq" id="XP_040040889.1">
    <property type="nucleotide sequence ID" value="XM_040184955.1"/>
</dbReference>
<evidence type="ECO:0000313" key="16">
    <source>
        <dbReference type="Proteomes" id="UP000007635"/>
    </source>
</evidence>